<dbReference type="HOGENOM" id="CLU_1370243_0_0_9"/>
<dbReference type="Pfam" id="PF02517">
    <property type="entry name" value="Rce1-like"/>
    <property type="match status" value="1"/>
</dbReference>
<reference evidence="3 4" key="1">
    <citation type="journal article" date="2009" name="Stand. Genomic Sci.">
        <title>Complete genome sequence of Desulfotomaculum acetoxidans type strain (5575).</title>
        <authorList>
            <person name="Spring S."/>
            <person name="Lapidus A."/>
            <person name="Schroder M."/>
            <person name="Gleim D."/>
            <person name="Sims D."/>
            <person name="Meincke L."/>
            <person name="Glavina Del Rio T."/>
            <person name="Tice H."/>
            <person name="Copeland A."/>
            <person name="Cheng J.F."/>
            <person name="Lucas S."/>
            <person name="Chen F."/>
            <person name="Nolan M."/>
            <person name="Bruce D."/>
            <person name="Goodwin L."/>
            <person name="Pitluck S."/>
            <person name="Ivanova N."/>
            <person name="Mavromatis K."/>
            <person name="Mikhailova N."/>
            <person name="Pati A."/>
            <person name="Chen A."/>
            <person name="Palaniappan K."/>
            <person name="Land M."/>
            <person name="Hauser L."/>
            <person name="Chang Y.J."/>
            <person name="Jeffries C.D."/>
            <person name="Chain P."/>
            <person name="Saunders E."/>
            <person name="Brettin T."/>
            <person name="Detter J.C."/>
            <person name="Goker M."/>
            <person name="Bristow J."/>
            <person name="Eisen J.A."/>
            <person name="Markowitz V."/>
            <person name="Hugenholtz P."/>
            <person name="Kyrpides N.C."/>
            <person name="Klenk H.P."/>
            <person name="Han C."/>
        </authorList>
    </citation>
    <scope>NUCLEOTIDE SEQUENCE [LARGE SCALE GENOMIC DNA]</scope>
    <source>
        <strain evidence="4">ATCC 49208 / DSM 771 / VKM B-1644</strain>
    </source>
</reference>
<protein>
    <submittedName>
        <fullName evidence="3">Abortive infection protein</fullName>
    </submittedName>
</protein>
<keyword evidence="1" id="KW-0812">Transmembrane</keyword>
<dbReference type="GO" id="GO:0004175">
    <property type="term" value="F:endopeptidase activity"/>
    <property type="evidence" value="ECO:0007669"/>
    <property type="project" value="UniProtKB-ARBA"/>
</dbReference>
<evidence type="ECO:0000313" key="4">
    <source>
        <dbReference type="Proteomes" id="UP000002217"/>
    </source>
</evidence>
<organism evidence="3 4">
    <name type="scientific">Desulfofarcimen acetoxidans (strain ATCC 49208 / DSM 771 / KCTC 5769 / VKM B-1644 / 5575)</name>
    <name type="common">Desulfotomaculum acetoxidans</name>
    <dbReference type="NCBI Taxonomy" id="485916"/>
    <lineage>
        <taxon>Bacteria</taxon>
        <taxon>Bacillati</taxon>
        <taxon>Bacillota</taxon>
        <taxon>Clostridia</taxon>
        <taxon>Eubacteriales</taxon>
        <taxon>Peptococcaceae</taxon>
        <taxon>Desulfofarcimen</taxon>
    </lineage>
</organism>
<dbReference type="EMBL" id="CP001720">
    <property type="protein sequence ID" value="ACV62427.1"/>
    <property type="molecule type" value="Genomic_DNA"/>
</dbReference>
<keyword evidence="1" id="KW-0472">Membrane</keyword>
<keyword evidence="4" id="KW-1185">Reference proteome</keyword>
<feature type="transmembrane region" description="Helical" evidence="1">
    <location>
        <begin position="174"/>
        <end position="195"/>
    </location>
</feature>
<feature type="transmembrane region" description="Helical" evidence="1">
    <location>
        <begin position="92"/>
        <end position="109"/>
    </location>
</feature>
<dbReference type="GO" id="GO:0080120">
    <property type="term" value="P:CAAX-box protein maturation"/>
    <property type="evidence" value="ECO:0007669"/>
    <property type="project" value="UniProtKB-ARBA"/>
</dbReference>
<proteinExistence type="predicted"/>
<dbReference type="OrthoDB" id="161212at2"/>
<dbReference type="STRING" id="485916.Dtox_1566"/>
<dbReference type="eggNOG" id="COG1266">
    <property type="taxonomic scope" value="Bacteria"/>
</dbReference>
<evidence type="ECO:0000259" key="2">
    <source>
        <dbReference type="Pfam" id="PF02517"/>
    </source>
</evidence>
<feature type="transmembrane region" description="Helical" evidence="1">
    <location>
        <begin position="129"/>
        <end position="162"/>
    </location>
</feature>
<evidence type="ECO:0000256" key="1">
    <source>
        <dbReference type="SAM" id="Phobius"/>
    </source>
</evidence>
<dbReference type="Proteomes" id="UP000002217">
    <property type="component" value="Chromosome"/>
</dbReference>
<accession>C8VW75</accession>
<dbReference type="AlphaFoldDB" id="C8VW75"/>
<gene>
    <name evidence="3" type="ordered locus">Dtox_1566</name>
</gene>
<evidence type="ECO:0000313" key="3">
    <source>
        <dbReference type="EMBL" id="ACV62427.1"/>
    </source>
</evidence>
<dbReference type="InterPro" id="IPR003675">
    <property type="entry name" value="Rce1/LyrA-like_dom"/>
</dbReference>
<dbReference type="KEGG" id="dae:Dtox_1566"/>
<keyword evidence="1" id="KW-1133">Transmembrane helix</keyword>
<name>C8VW75_DESAS</name>
<feature type="transmembrane region" description="Helical" evidence="1">
    <location>
        <begin position="60"/>
        <end position="80"/>
    </location>
</feature>
<feature type="transmembrane region" description="Helical" evidence="1">
    <location>
        <begin position="12"/>
        <end position="40"/>
    </location>
</feature>
<dbReference type="RefSeq" id="WP_015757139.1">
    <property type="nucleotide sequence ID" value="NC_013216.1"/>
</dbReference>
<feature type="domain" description="CAAX prenyl protease 2/Lysostaphin resistance protein A-like" evidence="2">
    <location>
        <begin position="95"/>
        <end position="185"/>
    </location>
</feature>
<sequence>MVTKGLKHVKFTFGMLSILTASIVVDVIIVTLNGNIPWWLDYSKILWFGIEGGKISWLKLSSISAVLISFVTSLLTIFTVTNVTMSNGMGKLLRYFPWIILLAVFNSFSEGVLFRSSILSTLKKVIPKSQAIVIVAVFFGLAHYYGAPGGIIGVLMSSLLGWHMCRSMFETNGFAASWIIHFMQSVVIFSTIFMFDNFI</sequence>